<organism evidence="2">
    <name type="scientific">Siphoviridae sp. cteLh2</name>
    <dbReference type="NCBI Taxonomy" id="2825590"/>
    <lineage>
        <taxon>Viruses</taxon>
        <taxon>Duplodnaviria</taxon>
        <taxon>Heunggongvirae</taxon>
        <taxon>Uroviricota</taxon>
        <taxon>Caudoviricetes</taxon>
    </lineage>
</organism>
<keyword evidence="1" id="KW-0472">Membrane</keyword>
<feature type="transmembrane region" description="Helical" evidence="1">
    <location>
        <begin position="33"/>
        <end position="59"/>
    </location>
</feature>
<feature type="transmembrane region" description="Helical" evidence="1">
    <location>
        <begin position="6"/>
        <end position="21"/>
    </location>
</feature>
<keyword evidence="1" id="KW-0812">Transmembrane</keyword>
<evidence type="ECO:0000313" key="2">
    <source>
        <dbReference type="EMBL" id="DAF89834.1"/>
    </source>
</evidence>
<evidence type="ECO:0000256" key="1">
    <source>
        <dbReference type="SAM" id="Phobius"/>
    </source>
</evidence>
<name>A0A8S5U5V1_9CAUD</name>
<sequence>MIYNLLWIIPIVTMILVFVNIKRQNDLDCMDGMFVVLSGFLGFAITAFIITFSVIIVHVDANKYEYQKNSYQITCINDSSVINGRSYLFSGYINENTKYRTYKLNDDNSKELVEYDSRNTKIFEDGRTEVVEYAEEFQSDFVIWLFGKNSDTTTRYEIHIPQNSITIEYNIDLK</sequence>
<proteinExistence type="predicted"/>
<accession>A0A8S5U5V1</accession>
<protein>
    <submittedName>
        <fullName evidence="2">Uncharacterized protein</fullName>
    </submittedName>
</protein>
<dbReference type="EMBL" id="BK016017">
    <property type="protein sequence ID" value="DAF89834.1"/>
    <property type="molecule type" value="Genomic_DNA"/>
</dbReference>
<reference evidence="2" key="1">
    <citation type="journal article" date="2021" name="Proc. Natl. Acad. Sci. U.S.A.">
        <title>A Catalog of Tens of Thousands of Viruses from Human Metagenomes Reveals Hidden Associations with Chronic Diseases.</title>
        <authorList>
            <person name="Tisza M.J."/>
            <person name="Buck C.B."/>
        </authorList>
    </citation>
    <scope>NUCLEOTIDE SEQUENCE</scope>
    <source>
        <strain evidence="2">CteLh2</strain>
    </source>
</reference>
<keyword evidence="1" id="KW-1133">Transmembrane helix</keyword>